<accession>A0A1I0QGT4</accession>
<dbReference type="Gene3D" id="1.10.10.60">
    <property type="entry name" value="Homeodomain-like"/>
    <property type="match status" value="2"/>
</dbReference>
<evidence type="ECO:0000256" key="3">
    <source>
        <dbReference type="ARBA" id="ARBA00023163"/>
    </source>
</evidence>
<dbReference type="SUPFAM" id="SSF46689">
    <property type="entry name" value="Homeodomain-like"/>
    <property type="match status" value="1"/>
</dbReference>
<evidence type="ECO:0000313" key="5">
    <source>
        <dbReference type="EMBL" id="SEW26279.1"/>
    </source>
</evidence>
<dbReference type="InterPro" id="IPR014710">
    <property type="entry name" value="RmlC-like_jellyroll"/>
</dbReference>
<dbReference type="SMART" id="SM00342">
    <property type="entry name" value="HTH_ARAC"/>
    <property type="match status" value="1"/>
</dbReference>
<keyword evidence="3" id="KW-0804">Transcription</keyword>
<dbReference type="InterPro" id="IPR009057">
    <property type="entry name" value="Homeodomain-like_sf"/>
</dbReference>
<dbReference type="GO" id="GO:0043565">
    <property type="term" value="F:sequence-specific DNA binding"/>
    <property type="evidence" value="ECO:0007669"/>
    <property type="project" value="InterPro"/>
</dbReference>
<dbReference type="EMBL" id="FOJI01000008">
    <property type="protein sequence ID" value="SEW26279.1"/>
    <property type="molecule type" value="Genomic_DNA"/>
</dbReference>
<organism evidence="5 6">
    <name type="scientific">[Clostridium] fimetarium</name>
    <dbReference type="NCBI Taxonomy" id="99656"/>
    <lineage>
        <taxon>Bacteria</taxon>
        <taxon>Bacillati</taxon>
        <taxon>Bacillota</taxon>
        <taxon>Clostridia</taxon>
        <taxon>Lachnospirales</taxon>
        <taxon>Lachnospiraceae</taxon>
    </lineage>
</organism>
<dbReference type="InterPro" id="IPR018060">
    <property type="entry name" value="HTH_AraC"/>
</dbReference>
<proteinExistence type="predicted"/>
<evidence type="ECO:0000256" key="2">
    <source>
        <dbReference type="ARBA" id="ARBA00023125"/>
    </source>
</evidence>
<sequence length="271" mass="31528">MRNKTFEFESRKDNFTCYILDEIKSLPHLHNHVEFMYVISGKTNLTIGNNTTCLSAGDIAIVFPNQIHCGQVLEKCQILFFIFTPEFLPLLKTTLNTQMLSQPIVNISELSKLAKESIAKVLTLQQTFPNDSSNFNRQVQYTGILFIILGDIFDNGTLIKYSNDKNTNMYQTILEYVDTYCSKDISLKQMSRDLGINMYYISRIFTHNFNISFTDYITQKRLLLASSLLLETEMNITSVMYESGFKSERTFYRSFKLFFNKTPLEYKKFNS</sequence>
<keyword evidence="2 5" id="KW-0238">DNA-binding</keyword>
<dbReference type="PROSITE" id="PS01124">
    <property type="entry name" value="HTH_ARAC_FAMILY_2"/>
    <property type="match status" value="1"/>
</dbReference>
<dbReference type="InterPro" id="IPR011051">
    <property type="entry name" value="RmlC_Cupin_sf"/>
</dbReference>
<dbReference type="Pfam" id="PF07883">
    <property type="entry name" value="Cupin_2"/>
    <property type="match status" value="1"/>
</dbReference>
<name>A0A1I0QGT4_9FIRM</name>
<evidence type="ECO:0000313" key="6">
    <source>
        <dbReference type="Proteomes" id="UP000199701"/>
    </source>
</evidence>
<dbReference type="AlphaFoldDB" id="A0A1I0QGT4"/>
<protein>
    <submittedName>
        <fullName evidence="5">AraC-type DNA-binding protein</fullName>
    </submittedName>
</protein>
<dbReference type="SUPFAM" id="SSF51182">
    <property type="entry name" value="RmlC-like cupins"/>
    <property type="match status" value="1"/>
</dbReference>
<dbReference type="Pfam" id="PF12833">
    <property type="entry name" value="HTH_18"/>
    <property type="match status" value="1"/>
</dbReference>
<dbReference type="Proteomes" id="UP000199701">
    <property type="component" value="Unassembled WGS sequence"/>
</dbReference>
<dbReference type="STRING" id="99656.SAMN05421659_10810"/>
<dbReference type="PANTHER" id="PTHR43280">
    <property type="entry name" value="ARAC-FAMILY TRANSCRIPTIONAL REGULATOR"/>
    <property type="match status" value="1"/>
</dbReference>
<dbReference type="PANTHER" id="PTHR43280:SF27">
    <property type="entry name" value="TRANSCRIPTIONAL REGULATOR MTLR"/>
    <property type="match status" value="1"/>
</dbReference>
<dbReference type="RefSeq" id="WP_092453920.1">
    <property type="nucleotide sequence ID" value="NZ_FOJI01000008.1"/>
</dbReference>
<dbReference type="InterPro" id="IPR013096">
    <property type="entry name" value="Cupin_2"/>
</dbReference>
<evidence type="ECO:0000259" key="4">
    <source>
        <dbReference type="PROSITE" id="PS01124"/>
    </source>
</evidence>
<reference evidence="5 6" key="1">
    <citation type="submission" date="2016-10" db="EMBL/GenBank/DDBJ databases">
        <authorList>
            <person name="de Groot N.N."/>
        </authorList>
    </citation>
    <scope>NUCLEOTIDE SEQUENCE [LARGE SCALE GENOMIC DNA]</scope>
    <source>
        <strain evidence="5 6">DSM 9179</strain>
    </source>
</reference>
<dbReference type="GO" id="GO:0003700">
    <property type="term" value="F:DNA-binding transcription factor activity"/>
    <property type="evidence" value="ECO:0007669"/>
    <property type="project" value="InterPro"/>
</dbReference>
<keyword evidence="6" id="KW-1185">Reference proteome</keyword>
<evidence type="ECO:0000256" key="1">
    <source>
        <dbReference type="ARBA" id="ARBA00023015"/>
    </source>
</evidence>
<dbReference type="OrthoDB" id="9776971at2"/>
<feature type="domain" description="HTH araC/xylS-type" evidence="4">
    <location>
        <begin position="171"/>
        <end position="269"/>
    </location>
</feature>
<dbReference type="Gene3D" id="2.60.120.10">
    <property type="entry name" value="Jelly Rolls"/>
    <property type="match status" value="1"/>
</dbReference>
<keyword evidence="1" id="KW-0805">Transcription regulation</keyword>
<gene>
    <name evidence="5" type="ORF">SAMN05421659_10810</name>
</gene>